<evidence type="ECO:0000259" key="2">
    <source>
        <dbReference type="Pfam" id="PF07228"/>
    </source>
</evidence>
<protein>
    <recommendedName>
        <fullName evidence="2">PPM-type phosphatase domain-containing protein</fullName>
    </recommendedName>
</protein>
<dbReference type="GO" id="GO:0016791">
    <property type="term" value="F:phosphatase activity"/>
    <property type="evidence" value="ECO:0007669"/>
    <property type="project" value="TreeGrafter"/>
</dbReference>
<evidence type="ECO:0000313" key="3">
    <source>
        <dbReference type="EMBL" id="TDC81648.1"/>
    </source>
</evidence>
<dbReference type="InterPro" id="IPR052016">
    <property type="entry name" value="Bact_Sigma-Reg"/>
</dbReference>
<dbReference type="Gene3D" id="3.60.40.10">
    <property type="entry name" value="PPM-type phosphatase domain"/>
    <property type="match status" value="1"/>
</dbReference>
<dbReference type="AlphaFoldDB" id="A0A4R4TT61"/>
<keyword evidence="4" id="KW-1185">Reference proteome</keyword>
<sequence>PLLSRSGTPTRVIDTPPGLLLGIDPNAEYATTDVPLPPGSLLTLYTDGLIEKPGLDLDDAIAALAARFTPAPMRTLHSVAESLIQPATNEQRPDDIALLLLRNTERDGWRLHPR</sequence>
<dbReference type="RefSeq" id="WP_165975196.1">
    <property type="nucleotide sequence ID" value="NZ_SMKO01000428.1"/>
</dbReference>
<proteinExistence type="predicted"/>
<dbReference type="EMBL" id="SMKO01000428">
    <property type="protein sequence ID" value="TDC81648.1"/>
    <property type="molecule type" value="Genomic_DNA"/>
</dbReference>
<evidence type="ECO:0000313" key="4">
    <source>
        <dbReference type="Proteomes" id="UP000295258"/>
    </source>
</evidence>
<feature type="non-terminal residue" evidence="3">
    <location>
        <position position="1"/>
    </location>
</feature>
<name>A0A4R4TT61_9ACTN</name>
<dbReference type="Proteomes" id="UP000295258">
    <property type="component" value="Unassembled WGS sequence"/>
</dbReference>
<dbReference type="InterPro" id="IPR036457">
    <property type="entry name" value="PPM-type-like_dom_sf"/>
</dbReference>
<dbReference type="Pfam" id="PF07228">
    <property type="entry name" value="SpoIIE"/>
    <property type="match status" value="1"/>
</dbReference>
<comment type="caution">
    <text evidence="3">The sequence shown here is derived from an EMBL/GenBank/DDBJ whole genome shotgun (WGS) entry which is preliminary data.</text>
</comment>
<feature type="domain" description="PPM-type phosphatase" evidence="2">
    <location>
        <begin position="1"/>
        <end position="102"/>
    </location>
</feature>
<reference evidence="3 4" key="1">
    <citation type="submission" date="2019-03" db="EMBL/GenBank/DDBJ databases">
        <title>Draft genome sequences of novel Actinobacteria.</title>
        <authorList>
            <person name="Sahin N."/>
            <person name="Ay H."/>
            <person name="Saygin H."/>
        </authorList>
    </citation>
    <scope>NUCLEOTIDE SEQUENCE [LARGE SCALE GENOMIC DNA]</scope>
    <source>
        <strain evidence="3 4">KC310</strain>
    </source>
</reference>
<accession>A0A4R4TT61</accession>
<keyword evidence="1" id="KW-0378">Hydrolase</keyword>
<dbReference type="PANTHER" id="PTHR43156">
    <property type="entry name" value="STAGE II SPORULATION PROTEIN E-RELATED"/>
    <property type="match status" value="1"/>
</dbReference>
<organism evidence="3 4">
    <name type="scientific">Nonomuraea deserti</name>
    <dbReference type="NCBI Taxonomy" id="1848322"/>
    <lineage>
        <taxon>Bacteria</taxon>
        <taxon>Bacillati</taxon>
        <taxon>Actinomycetota</taxon>
        <taxon>Actinomycetes</taxon>
        <taxon>Streptosporangiales</taxon>
        <taxon>Streptosporangiaceae</taxon>
        <taxon>Nonomuraea</taxon>
    </lineage>
</organism>
<gene>
    <name evidence="3" type="ORF">E1292_50525</name>
</gene>
<dbReference type="SUPFAM" id="SSF81606">
    <property type="entry name" value="PP2C-like"/>
    <property type="match status" value="1"/>
</dbReference>
<evidence type="ECO:0000256" key="1">
    <source>
        <dbReference type="ARBA" id="ARBA00022801"/>
    </source>
</evidence>
<dbReference type="InterPro" id="IPR001932">
    <property type="entry name" value="PPM-type_phosphatase-like_dom"/>
</dbReference>
<dbReference type="PANTHER" id="PTHR43156:SF2">
    <property type="entry name" value="STAGE II SPORULATION PROTEIN E"/>
    <property type="match status" value="1"/>
</dbReference>